<proteinExistence type="predicted"/>
<keyword evidence="2" id="KW-1185">Reference proteome</keyword>
<dbReference type="EMBL" id="CM020618">
    <property type="protein sequence ID" value="KAK1861148.1"/>
    <property type="molecule type" value="Genomic_DNA"/>
</dbReference>
<evidence type="ECO:0000313" key="2">
    <source>
        <dbReference type="Proteomes" id="UP000798662"/>
    </source>
</evidence>
<reference evidence="1" key="1">
    <citation type="submission" date="2019-11" db="EMBL/GenBank/DDBJ databases">
        <title>Nori genome reveals adaptations in red seaweeds to the harsh intertidal environment.</title>
        <authorList>
            <person name="Wang D."/>
            <person name="Mao Y."/>
        </authorList>
    </citation>
    <scope>NUCLEOTIDE SEQUENCE</scope>
    <source>
        <tissue evidence="1">Gametophyte</tissue>
    </source>
</reference>
<protein>
    <submittedName>
        <fullName evidence="1">Uncharacterized protein</fullName>
    </submittedName>
</protein>
<comment type="caution">
    <text evidence="1">The sequence shown here is derived from an EMBL/GenBank/DDBJ whole genome shotgun (WGS) entry which is preliminary data.</text>
</comment>
<organism evidence="1 2">
    <name type="scientific">Pyropia yezoensis</name>
    <name type="common">Susabi-nori</name>
    <name type="synonym">Porphyra yezoensis</name>
    <dbReference type="NCBI Taxonomy" id="2788"/>
    <lineage>
        <taxon>Eukaryota</taxon>
        <taxon>Rhodophyta</taxon>
        <taxon>Bangiophyceae</taxon>
        <taxon>Bangiales</taxon>
        <taxon>Bangiaceae</taxon>
        <taxon>Pyropia</taxon>
    </lineage>
</organism>
<sequence length="529" mass="55186">MARWALLLASLVASGAVGLANATFSALPATAGPALPSWPPRVVRFWLVNATTGVWAGRPLRDGDVIPAGVFSNCRCAVAVDIAALSSAGRRYPVVLVSPAAVAHTEYIAPYIAGVDEGGVVGGLRLPLGAVTVSTYVEYLGNSDGRRSSPPPPVTTIRLMVVSPGGGSLPTPCPLRGVSPVLSPSPSPPLAMPPFGRTERGGPRDWYFYVYAAVCAGTTARVTVYAIEGEDEAAAQLSVSEFLFVSPDDRVTAMNPHGPGHYFRNTWMAPRGCGSRVIFATVCVVQRGTGIGGGGGYTKCVRSPDVRMPAAEPRRLVLDARPPWVLALAPGDAATVVATVPTELTMVGVARSADGSVCRTPAVTGQRLEVEVPTLTGGVPAAANGTVVSVEYASPECWLNVGSSEEVANTTLLVSADVDPLVKKDARHPSAVVVTYPATPSGAQVNLSVAFFNNGGGRRRDRTTESLRPTELHYQWLVDENRYTGQEPPPLTALAGETGPPLRLAEAWPGRQSCNRVGALAPLATPSTD</sequence>
<name>A0ACC3BU69_PYRYE</name>
<dbReference type="Proteomes" id="UP000798662">
    <property type="component" value="Chromosome 1"/>
</dbReference>
<evidence type="ECO:0000313" key="1">
    <source>
        <dbReference type="EMBL" id="KAK1861148.1"/>
    </source>
</evidence>
<gene>
    <name evidence="1" type="ORF">I4F81_003732</name>
</gene>
<accession>A0ACC3BU69</accession>